<evidence type="ECO:0000313" key="2">
    <source>
        <dbReference type="EMBL" id="QJD94705.1"/>
    </source>
</evidence>
<dbReference type="EMBL" id="CP051682">
    <property type="protein sequence ID" value="QJD94705.1"/>
    <property type="molecule type" value="Genomic_DNA"/>
</dbReference>
<keyword evidence="3" id="KW-1185">Reference proteome</keyword>
<protein>
    <submittedName>
        <fullName evidence="2">T9SS type A sorting domain-containing protein</fullName>
    </submittedName>
</protein>
<dbReference type="Pfam" id="PF18962">
    <property type="entry name" value="Por_Secre_tail"/>
    <property type="match status" value="1"/>
</dbReference>
<accession>A0A7L5DUB5</accession>
<dbReference type="RefSeq" id="WP_169605722.1">
    <property type="nucleotide sequence ID" value="NZ_CP051682.1"/>
</dbReference>
<reference evidence="2 3" key="1">
    <citation type="submission" date="2020-04" db="EMBL/GenBank/DDBJ databases">
        <title>Genome sequencing of novel species.</title>
        <authorList>
            <person name="Heo J."/>
            <person name="Kim S.-J."/>
            <person name="Kim J.-S."/>
            <person name="Hong S.-B."/>
            <person name="Kwon S.-W."/>
        </authorList>
    </citation>
    <scope>NUCLEOTIDE SEQUENCE [LARGE SCALE GENOMIC DNA]</scope>
    <source>
        <strain evidence="2 3">F39-2</strain>
    </source>
</reference>
<name>A0A7L5DUB5_9SPHI</name>
<evidence type="ECO:0000259" key="1">
    <source>
        <dbReference type="Pfam" id="PF18962"/>
    </source>
</evidence>
<dbReference type="NCBIfam" id="TIGR04183">
    <property type="entry name" value="Por_Secre_tail"/>
    <property type="match status" value="1"/>
</dbReference>
<sequence length="173" mass="19585">MGQRYTFNQLWIILIAAAISINFAYTFPSYSAQKTDSTYFKRTRSNAKIAYLKNLSNNGLVPGLKTMPLLKPLVYATVKPTTPREDDKLLSNVQTYPNVITDQLNLRYTVSRNANVTIKIVDVLGNTVLTFSQRVEPGEQKFTQSMTNRLTSGFYFLRVMAGTESVIKRITIL</sequence>
<gene>
    <name evidence="2" type="ORF">HH214_01865</name>
</gene>
<evidence type="ECO:0000313" key="3">
    <source>
        <dbReference type="Proteomes" id="UP000503278"/>
    </source>
</evidence>
<organism evidence="2 3">
    <name type="scientific">Mucilaginibacter robiniae</name>
    <dbReference type="NCBI Taxonomy" id="2728022"/>
    <lineage>
        <taxon>Bacteria</taxon>
        <taxon>Pseudomonadati</taxon>
        <taxon>Bacteroidota</taxon>
        <taxon>Sphingobacteriia</taxon>
        <taxon>Sphingobacteriales</taxon>
        <taxon>Sphingobacteriaceae</taxon>
        <taxon>Mucilaginibacter</taxon>
    </lineage>
</organism>
<feature type="domain" description="Secretion system C-terminal sorting" evidence="1">
    <location>
        <begin position="96"/>
        <end position="172"/>
    </location>
</feature>
<dbReference type="InterPro" id="IPR026444">
    <property type="entry name" value="Secre_tail"/>
</dbReference>
<dbReference type="Proteomes" id="UP000503278">
    <property type="component" value="Chromosome"/>
</dbReference>
<proteinExistence type="predicted"/>
<dbReference type="AlphaFoldDB" id="A0A7L5DUB5"/>
<dbReference type="KEGG" id="mrob:HH214_01865"/>